<dbReference type="Proteomes" id="UP001228403">
    <property type="component" value="Unassembled WGS sequence"/>
</dbReference>
<name>A0ABT7U3I1_9BACE</name>
<dbReference type="EMBL" id="JAUDCF010000005">
    <property type="protein sequence ID" value="MDM8145074.1"/>
    <property type="molecule type" value="Genomic_DNA"/>
</dbReference>
<keyword evidence="1" id="KW-0732">Signal</keyword>
<reference evidence="3" key="1">
    <citation type="submission" date="2023-07" db="EMBL/GenBank/DDBJ databases">
        <title>Identification and characterization of horizontal gene transfer across gut microbiota members of farm animals based on homology search.</title>
        <authorList>
            <person name="Schwarzerova J."/>
            <person name="Nykrynova M."/>
            <person name="Jureckova K."/>
            <person name="Cejkova D."/>
            <person name="Rychlik I."/>
        </authorList>
    </citation>
    <scope>NUCLEOTIDE SEQUENCE [LARGE SCALE GENOMIC DNA]</scope>
    <source>
        <strain evidence="3">ET4</strain>
    </source>
</reference>
<comment type="caution">
    <text evidence="2">The sequence shown here is derived from an EMBL/GenBank/DDBJ whole genome shotgun (WGS) entry which is preliminary data.</text>
</comment>
<proteinExistence type="predicted"/>
<organism evidence="2 3">
    <name type="scientific">Bacteroides eggerthii</name>
    <dbReference type="NCBI Taxonomy" id="28111"/>
    <lineage>
        <taxon>Bacteria</taxon>
        <taxon>Pseudomonadati</taxon>
        <taxon>Bacteroidota</taxon>
        <taxon>Bacteroidia</taxon>
        <taxon>Bacteroidales</taxon>
        <taxon>Bacteroidaceae</taxon>
        <taxon>Bacteroides</taxon>
    </lineage>
</organism>
<sequence length="553" mass="59559">MKKTLLIASLGLLSLSLQTQAEEVNTWTAKITGVTSAEDLYLQAPVCVDNAGSTYTTGQFTDVITIGSTTLEAVANSAYLAKYNADGTAAWAIGLSGAATITSVTTDESNNVYIAGTFADVVKVGSTDGKTQEIKGAENETNKTASFIASYNANGELQAVRTFLAQTNEDAANSGLYFPDNGYPYITIKHLEVSNGKIYASATHTGDVSIDDMKWNGMYLNVFDFMYSDLESGGIFTLNATDLKGAASVAHIGVAEQFQYTQMGFENLNFTVDNGTVYLCFVANGKVKYDTAGKSEEITLTYDDMGSFEHAYIVSSIKDATVNTKAFHAPAHMESAAYNRIGALKTDDKNLYIGGTFFQQLAFNNEQTHTDGTDLFVAALNKGTFELQWSNVSGLSEGDGKYFSENFNTMTVNNGVVSVYGYVLQDQNNEKKITSPLEYSFSNNGAANENATVLITGADRKGETSALRSVDTESYEATLSVSAPTTGIQNVPALETQRVGNTFFFDQATDVQVYDLQGRLLKQAQKVTSVSIDNLQQGIYVLSDGKASVKVQK</sequence>
<accession>A0ABT7U3I1</accession>
<evidence type="ECO:0000313" key="3">
    <source>
        <dbReference type="Proteomes" id="UP001228403"/>
    </source>
</evidence>
<evidence type="ECO:0000256" key="1">
    <source>
        <dbReference type="SAM" id="SignalP"/>
    </source>
</evidence>
<keyword evidence="3" id="KW-1185">Reference proteome</keyword>
<gene>
    <name evidence="2" type="ORF">QUW02_03885</name>
</gene>
<protein>
    <submittedName>
        <fullName evidence="2">T9SS type A sorting domain-containing protein</fullName>
    </submittedName>
</protein>
<evidence type="ECO:0000313" key="2">
    <source>
        <dbReference type="EMBL" id="MDM8145074.1"/>
    </source>
</evidence>
<feature type="chain" id="PRO_5047373993" evidence="1">
    <location>
        <begin position="22"/>
        <end position="553"/>
    </location>
</feature>
<feature type="signal peptide" evidence="1">
    <location>
        <begin position="1"/>
        <end position="21"/>
    </location>
</feature>